<feature type="non-terminal residue" evidence="1">
    <location>
        <position position="1"/>
    </location>
</feature>
<feature type="non-terminal residue" evidence="1">
    <location>
        <position position="107"/>
    </location>
</feature>
<comment type="caution">
    <text evidence="1">The sequence shown here is derived from an EMBL/GenBank/DDBJ whole genome shotgun (WGS) entry which is preliminary data.</text>
</comment>
<protein>
    <submittedName>
        <fullName evidence="1">Uncharacterized protein</fullName>
    </submittedName>
</protein>
<dbReference type="Proteomes" id="UP000232688">
    <property type="component" value="Unassembled WGS sequence"/>
</dbReference>
<organism evidence="1 2">
    <name type="scientific">Rhizophagus irregularis</name>
    <dbReference type="NCBI Taxonomy" id="588596"/>
    <lineage>
        <taxon>Eukaryota</taxon>
        <taxon>Fungi</taxon>
        <taxon>Fungi incertae sedis</taxon>
        <taxon>Mucoromycota</taxon>
        <taxon>Glomeromycotina</taxon>
        <taxon>Glomeromycetes</taxon>
        <taxon>Glomerales</taxon>
        <taxon>Glomeraceae</taxon>
        <taxon>Rhizophagus</taxon>
    </lineage>
</organism>
<dbReference type="Pfam" id="PF14214">
    <property type="entry name" value="Helitron_like_N"/>
    <property type="match status" value="1"/>
</dbReference>
<evidence type="ECO:0000313" key="1">
    <source>
        <dbReference type="EMBL" id="PKC57176.1"/>
    </source>
</evidence>
<proteinExistence type="predicted"/>
<name>A0A2I1FFN7_9GLOM</name>
<dbReference type="VEuPathDB" id="FungiDB:RhiirA1_326267"/>
<dbReference type="OrthoDB" id="2287175at2759"/>
<reference evidence="1 2" key="1">
    <citation type="submission" date="2017-10" db="EMBL/GenBank/DDBJ databases">
        <title>Extensive intraspecific genome diversity in a model arbuscular mycorrhizal fungus.</title>
        <authorList>
            <person name="Chen E.C.H."/>
            <person name="Morin E."/>
            <person name="Baudet D."/>
            <person name="Noel J."/>
            <person name="Ndikumana S."/>
            <person name="Charron P."/>
            <person name="St-Onge C."/>
            <person name="Giorgi J."/>
            <person name="Grigoriev I.V."/>
            <person name="Roux C."/>
            <person name="Martin F.M."/>
            <person name="Corradi N."/>
        </authorList>
    </citation>
    <scope>NUCLEOTIDE SEQUENCE [LARGE SCALE GENOMIC DNA]</scope>
    <source>
        <strain evidence="1 2">A1</strain>
    </source>
</reference>
<sequence>FTCNPKWQEVTRKLLLHQTAMDRPDLTARVFHIKLRELLKDLCEKHCLGKVAAFVYVIKFQKRGLPHAHIFLILSQDSKLHSADDYDSIVSAEIPDPNVHPLAYETV</sequence>
<gene>
    <name evidence="1" type="ORF">RhiirA1_326267</name>
</gene>
<dbReference type="InterPro" id="IPR025476">
    <property type="entry name" value="Helitron_helicase-like"/>
</dbReference>
<evidence type="ECO:0000313" key="2">
    <source>
        <dbReference type="Proteomes" id="UP000232688"/>
    </source>
</evidence>
<accession>A0A2I1FFN7</accession>
<dbReference type="EMBL" id="LLXH01001906">
    <property type="protein sequence ID" value="PKC57176.1"/>
    <property type="molecule type" value="Genomic_DNA"/>
</dbReference>
<reference evidence="1 2" key="2">
    <citation type="submission" date="2017-10" db="EMBL/GenBank/DDBJ databases">
        <title>Genome analyses suggest a sexual origin of heterokaryosis in a supposedly ancient asexual fungus.</title>
        <authorList>
            <person name="Corradi N."/>
            <person name="Sedzielewska K."/>
            <person name="Noel J."/>
            <person name="Charron P."/>
            <person name="Farinelli L."/>
            <person name="Marton T."/>
            <person name="Kruger M."/>
            <person name="Pelin A."/>
            <person name="Brachmann A."/>
            <person name="Corradi N."/>
        </authorList>
    </citation>
    <scope>NUCLEOTIDE SEQUENCE [LARGE SCALE GENOMIC DNA]</scope>
    <source>
        <strain evidence="1 2">A1</strain>
    </source>
</reference>
<dbReference type="AlphaFoldDB" id="A0A2I1FFN7"/>